<keyword evidence="4 7" id="KW-1133">Transmembrane helix</keyword>
<evidence type="ECO:0008006" key="12">
    <source>
        <dbReference type="Google" id="ProtNLM"/>
    </source>
</evidence>
<keyword evidence="2" id="KW-1003">Cell membrane</keyword>
<evidence type="ECO:0000259" key="9">
    <source>
        <dbReference type="Pfam" id="PF12704"/>
    </source>
</evidence>
<dbReference type="eggNOG" id="COG0577">
    <property type="taxonomic scope" value="Bacteria"/>
</dbReference>
<evidence type="ECO:0000256" key="3">
    <source>
        <dbReference type="ARBA" id="ARBA00022692"/>
    </source>
</evidence>
<protein>
    <recommendedName>
        <fullName evidence="12">ABC transporter ATP-binding protein</fullName>
    </recommendedName>
</protein>
<evidence type="ECO:0000256" key="1">
    <source>
        <dbReference type="ARBA" id="ARBA00004651"/>
    </source>
</evidence>
<evidence type="ECO:0000256" key="6">
    <source>
        <dbReference type="ARBA" id="ARBA00038076"/>
    </source>
</evidence>
<feature type="domain" description="MacB-like periplasmic core" evidence="9">
    <location>
        <begin position="24"/>
        <end position="236"/>
    </location>
</feature>
<dbReference type="OrthoDB" id="9770036at2"/>
<dbReference type="InterPro" id="IPR025857">
    <property type="entry name" value="MacB_PCD"/>
</dbReference>
<dbReference type="GO" id="GO:0022857">
    <property type="term" value="F:transmembrane transporter activity"/>
    <property type="evidence" value="ECO:0007669"/>
    <property type="project" value="TreeGrafter"/>
</dbReference>
<keyword evidence="11" id="KW-1185">Reference proteome</keyword>
<dbReference type="Pfam" id="PF02687">
    <property type="entry name" value="FtsX"/>
    <property type="match status" value="1"/>
</dbReference>
<feature type="transmembrane region" description="Helical" evidence="7">
    <location>
        <begin position="381"/>
        <end position="404"/>
    </location>
</feature>
<dbReference type="GO" id="GO:0005886">
    <property type="term" value="C:plasma membrane"/>
    <property type="evidence" value="ECO:0007669"/>
    <property type="project" value="UniProtKB-SubCell"/>
</dbReference>
<dbReference type="RefSeq" id="WP_025843322.1">
    <property type="nucleotide sequence ID" value="NZ_JQZW01000009.1"/>
</dbReference>
<dbReference type="AlphaFoldDB" id="A0A0A2G391"/>
<proteinExistence type="inferred from homology"/>
<gene>
    <name evidence="10" type="ORF">HQ36_05560</name>
</gene>
<evidence type="ECO:0000256" key="5">
    <source>
        <dbReference type="ARBA" id="ARBA00023136"/>
    </source>
</evidence>
<evidence type="ECO:0000256" key="2">
    <source>
        <dbReference type="ARBA" id="ARBA00022475"/>
    </source>
</evidence>
<accession>A0A0A2G391</accession>
<evidence type="ECO:0000259" key="8">
    <source>
        <dbReference type="Pfam" id="PF02687"/>
    </source>
</evidence>
<evidence type="ECO:0000256" key="7">
    <source>
        <dbReference type="SAM" id="Phobius"/>
    </source>
</evidence>
<dbReference type="Pfam" id="PF12704">
    <property type="entry name" value="MacB_PCD"/>
    <property type="match status" value="1"/>
</dbReference>
<evidence type="ECO:0000313" key="10">
    <source>
        <dbReference type="EMBL" id="KGN97736.1"/>
    </source>
</evidence>
<feature type="transmembrane region" description="Helical" evidence="7">
    <location>
        <begin position="288"/>
        <end position="315"/>
    </location>
</feature>
<reference evidence="10 11" key="1">
    <citation type="submission" date="2014-08" db="EMBL/GenBank/DDBJ databases">
        <title>Porphyromonas gingivicanis strain:COT-022_OH1391 Genome sequencing.</title>
        <authorList>
            <person name="Wallis C."/>
            <person name="Deusch O."/>
            <person name="O'Flynn C."/>
            <person name="Davis I."/>
            <person name="Jospin G."/>
            <person name="Darling A.E."/>
            <person name="Coil D.A."/>
            <person name="Alexiev A."/>
            <person name="Horsfall A."/>
            <person name="Kirkwood N."/>
            <person name="Harris S."/>
            <person name="Eisen J.A."/>
        </authorList>
    </citation>
    <scope>NUCLEOTIDE SEQUENCE [LARGE SCALE GENOMIC DNA]</scope>
    <source>
        <strain evidence="11">COT-022 OH1391</strain>
    </source>
</reference>
<name>A0A0A2G391_9PORP</name>
<dbReference type="InterPro" id="IPR003838">
    <property type="entry name" value="ABC3_permease_C"/>
</dbReference>
<evidence type="ECO:0000256" key="4">
    <source>
        <dbReference type="ARBA" id="ARBA00022989"/>
    </source>
</evidence>
<comment type="subcellular location">
    <subcellularLocation>
        <location evidence="1">Cell membrane</location>
        <topology evidence="1">Multi-pass membrane protein</topology>
    </subcellularLocation>
</comment>
<keyword evidence="3 7" id="KW-0812">Transmembrane</keyword>
<comment type="caution">
    <text evidence="10">The sequence shown here is derived from an EMBL/GenBank/DDBJ whole genome shotgun (WGS) entry which is preliminary data.</text>
</comment>
<feature type="transmembrane region" description="Helical" evidence="7">
    <location>
        <begin position="25"/>
        <end position="48"/>
    </location>
</feature>
<dbReference type="PANTHER" id="PTHR30572">
    <property type="entry name" value="MEMBRANE COMPONENT OF TRANSPORTER-RELATED"/>
    <property type="match status" value="1"/>
</dbReference>
<dbReference type="EMBL" id="JQZW01000009">
    <property type="protein sequence ID" value="KGN97736.1"/>
    <property type="molecule type" value="Genomic_DNA"/>
</dbReference>
<evidence type="ECO:0000313" key="11">
    <source>
        <dbReference type="Proteomes" id="UP000030134"/>
    </source>
</evidence>
<keyword evidence="5 7" id="KW-0472">Membrane</keyword>
<organism evidence="10 11">
    <name type="scientific">Porphyromonas gingivicanis</name>
    <dbReference type="NCBI Taxonomy" id="266762"/>
    <lineage>
        <taxon>Bacteria</taxon>
        <taxon>Pseudomonadati</taxon>
        <taxon>Bacteroidota</taxon>
        <taxon>Bacteroidia</taxon>
        <taxon>Bacteroidales</taxon>
        <taxon>Porphyromonadaceae</taxon>
        <taxon>Porphyromonas</taxon>
    </lineage>
</organism>
<dbReference type="InterPro" id="IPR050250">
    <property type="entry name" value="Macrolide_Exporter_MacB"/>
</dbReference>
<feature type="domain" description="ABC3 transporter permease C-terminal" evidence="8">
    <location>
        <begin position="294"/>
        <end position="413"/>
    </location>
</feature>
<feature type="transmembrane region" description="Helical" evidence="7">
    <location>
        <begin position="335"/>
        <end position="361"/>
    </location>
</feature>
<sequence length="421" mass="47362">MNRLFDRDTWQEVFTTLKSNRRRTIITAMGIFWGIFLLVILLSVGYGFNNAMQRQVQGLAHNTLTTIATPTTQAHKGFSKGRMWDFTMDDIEFLRQNHREIDHITPVNFNSGRGVTLTNADKRMTVYNVLGVCPDYFNILTLIVVEGRLLNEVDEREERNHCLIGEEIRERLFPSESAIGKQIEYKGGSYTVVGVVKQAAENLNLFGSTNRMMLLPHQVMRRKNGDGDRIDALVFSVFPHVQDTQGVLDRVNRTLRIRHDVAPDDDGAVMTFDLSQFFQMMDMVLLSIYFLVWFVGIGTIISGIVGVSNIMLVTIRERTREIGVRRALGARPRDIVWQILLEAVTLTTLAGLSGFVPAVLLMMGFNSLIESNPSAFIYQPLIPFEVGLLAAFIVLVSGILGGLLPVARAIKIKAIEALRDE</sequence>
<comment type="similarity">
    <text evidence="6">Belongs to the ABC-4 integral membrane protein family.</text>
</comment>
<dbReference type="Proteomes" id="UP000030134">
    <property type="component" value="Unassembled WGS sequence"/>
</dbReference>
<dbReference type="PANTHER" id="PTHR30572:SF4">
    <property type="entry name" value="ABC TRANSPORTER PERMEASE YTRF"/>
    <property type="match status" value="1"/>
</dbReference>
<dbReference type="STRING" id="266762.HQ36_05560"/>